<evidence type="ECO:0000256" key="8">
    <source>
        <dbReference type="ARBA" id="ARBA00023128"/>
    </source>
</evidence>
<keyword evidence="13" id="KW-0779">Telomere</keyword>
<evidence type="ECO:0000256" key="4">
    <source>
        <dbReference type="ARBA" id="ARBA00022801"/>
    </source>
</evidence>
<keyword evidence="2 13" id="KW-0547">Nucleotide-binding</keyword>
<evidence type="ECO:0000256" key="10">
    <source>
        <dbReference type="ARBA" id="ARBA00023204"/>
    </source>
</evidence>
<dbReference type="InterPro" id="IPR051055">
    <property type="entry name" value="PIF1_helicase"/>
</dbReference>
<keyword evidence="7 13" id="KW-0238">DNA-binding</keyword>
<dbReference type="GO" id="GO:0071932">
    <property type="term" value="P:replication fork reversal"/>
    <property type="evidence" value="ECO:0007669"/>
    <property type="project" value="EnsemblFungi"/>
</dbReference>
<dbReference type="eggNOG" id="KOG0987">
    <property type="taxonomic scope" value="Eukaryota"/>
</dbReference>
<feature type="region of interest" description="Disordered" evidence="14">
    <location>
        <begin position="173"/>
        <end position="203"/>
    </location>
</feature>
<sequence length="732" mass="83466">MKRGSGKPSNVKSSNDQKLSLKQKSIASFFNRSNRVKEEVVHEARKKEQHVVVIQDSIQETRQTIINSKTTISNRNVNSKSSMLFNSQGSFDEECDPDSEFKKLIKGQTFNNFKRSGTPTRVPLLQRSNSSTVSHTMIQDEESGTFNSITSYTSNNSSSRQLSFTRNLDLDSSDFSESQTSTQFSSSQDSTISGSNPLKRHSFHGLNLSSHKRIKPIKREKSILGGSVTSARKPTTSLVQLTKEQETVVEYIVRRRMNVFYTGSAGTGKSIILRNVIERLTQLYGKEYVAITASTGLAATTIGGVTLHRWAGIGIGTGAIDRILSRIQRKFDLLASWRNTRVLIIDEISMIDGKFLDKLEELARRIRKNNKPFGGIQLVLTGDFFQLPPVPKREINELSQFCFESKMWPTCIQKTILLTKVFRQQDNELIEILNSIRFGEIQPAMVKTIRSLNREINYEDGIRPTELYATRREVEASNSRQLQSLPGKLYEFVSIDVAPKEYMDLLDSSVMVEKVITLKEDAQVMMLRNKPESELVNGSLGKVLFFIPQKLEKKMNDLYRYMDEEAIRDMRLVSKVIGKPVYRESNEFKNELNQRPMSRLERLETMINIAVTISEKEPVFPLIRWTITTTRFHHELMLPDNFVVDLPGSNTGLQRTQLPIMLCWALSIHKSQGQTIQRLKVDLSNIFEAGQVYVALSRATSKENLQVVNFNPKRIRANEKVKTFYKKLDVVK</sequence>
<dbReference type="Proteomes" id="UP000000267">
    <property type="component" value="Unassembled WGS sequence"/>
</dbReference>
<dbReference type="RefSeq" id="XP_001645557.1">
    <property type="nucleotide sequence ID" value="XM_001645507.1"/>
</dbReference>
<dbReference type="PANTHER" id="PTHR47642">
    <property type="entry name" value="ATP-DEPENDENT DNA HELICASE"/>
    <property type="match status" value="1"/>
</dbReference>
<keyword evidence="11 13" id="KW-0413">Isomerase</keyword>
<reference evidence="17 18" key="1">
    <citation type="journal article" date="2007" name="Proc. Natl. Acad. Sci. U.S.A.">
        <title>Independent sorting-out of thousands of duplicated gene pairs in two yeast species descended from a whole-genome duplication.</title>
        <authorList>
            <person name="Scannell D.R."/>
            <person name="Frank A.C."/>
            <person name="Conant G.C."/>
            <person name="Byrne K.P."/>
            <person name="Woolfit M."/>
            <person name="Wolfe K.H."/>
        </authorList>
    </citation>
    <scope>NUCLEOTIDE SEQUENCE [LARGE SCALE GENOMIC DNA]</scope>
    <source>
        <strain evidence="18">ATCC 22028 / DSM 70294 / BCRC 21397 / CBS 2163 / NBRC 10782 / NRRL Y-8283 / UCD 57-17</strain>
    </source>
</reference>
<dbReference type="EC" id="5.6.2.3" evidence="13"/>
<dbReference type="GeneID" id="5545946"/>
<dbReference type="OrthoDB" id="432234at2759"/>
<dbReference type="InterPro" id="IPR048293">
    <property type="entry name" value="PIF1_RRM3_pfh1"/>
</dbReference>
<dbReference type="GO" id="GO:0043596">
    <property type="term" value="C:nuclear replication fork"/>
    <property type="evidence" value="ECO:0007669"/>
    <property type="project" value="EnsemblFungi"/>
</dbReference>
<protein>
    <recommendedName>
        <fullName evidence="13">ATP-dependent DNA helicase RRM3</fullName>
        <ecNumber evidence="13">5.6.2.3</ecNumber>
    </recommendedName>
    <alternativeName>
        <fullName evidence="13">DNA 5'-3' helicase RRM3</fullName>
    </alternativeName>
    <alternativeName>
        <fullName evidence="13">rDNA recombination mutation protein 3</fullName>
    </alternativeName>
</protein>
<evidence type="ECO:0000256" key="7">
    <source>
        <dbReference type="ARBA" id="ARBA00023125"/>
    </source>
</evidence>
<evidence type="ECO:0000256" key="5">
    <source>
        <dbReference type="ARBA" id="ARBA00022806"/>
    </source>
</evidence>
<dbReference type="Gene3D" id="3.40.50.300">
    <property type="entry name" value="P-loop containing nucleotide triphosphate hydrolases"/>
    <property type="match status" value="1"/>
</dbReference>
<keyword evidence="6 13" id="KW-0067">ATP-binding</keyword>
<dbReference type="GO" id="GO:0043139">
    <property type="term" value="F:5'-3' DNA helicase activity"/>
    <property type="evidence" value="ECO:0007669"/>
    <property type="project" value="UniProtKB-UniRule"/>
</dbReference>
<dbReference type="EMBL" id="DS480399">
    <property type="protein sequence ID" value="EDO17699.1"/>
    <property type="molecule type" value="Genomic_DNA"/>
</dbReference>
<dbReference type="InterPro" id="IPR010285">
    <property type="entry name" value="DNA_helicase_pif1-like_DEAD"/>
</dbReference>
<dbReference type="KEGG" id="vpo:Kpol_1033p2"/>
<dbReference type="PANTHER" id="PTHR47642:SF5">
    <property type="entry name" value="ATP-DEPENDENT DNA HELICASE"/>
    <property type="match status" value="1"/>
</dbReference>
<keyword evidence="18" id="KW-1185">Reference proteome</keyword>
<evidence type="ECO:0000256" key="12">
    <source>
        <dbReference type="ARBA" id="ARBA00023242"/>
    </source>
</evidence>
<organism evidence="18">
    <name type="scientific">Vanderwaltozyma polyspora (strain ATCC 22028 / DSM 70294 / BCRC 21397 / CBS 2163 / NBRC 10782 / NRRL Y-8283 / UCD 57-17)</name>
    <name type="common">Kluyveromyces polysporus</name>
    <dbReference type="NCBI Taxonomy" id="436907"/>
    <lineage>
        <taxon>Eukaryota</taxon>
        <taxon>Fungi</taxon>
        <taxon>Dikarya</taxon>
        <taxon>Ascomycota</taxon>
        <taxon>Saccharomycotina</taxon>
        <taxon>Saccharomycetes</taxon>
        <taxon>Saccharomycetales</taxon>
        <taxon>Saccharomycetaceae</taxon>
        <taxon>Vanderwaltozyma</taxon>
    </lineage>
</organism>
<dbReference type="OMA" id="VFRQQDN"/>
<name>A7TJ00_VANPO</name>
<evidence type="ECO:0000256" key="3">
    <source>
        <dbReference type="ARBA" id="ARBA00022763"/>
    </source>
</evidence>
<evidence type="ECO:0000256" key="11">
    <source>
        <dbReference type="ARBA" id="ARBA00023235"/>
    </source>
</evidence>
<evidence type="ECO:0000256" key="2">
    <source>
        <dbReference type="ARBA" id="ARBA00022741"/>
    </source>
</evidence>
<dbReference type="GO" id="GO:0005524">
    <property type="term" value="F:ATP binding"/>
    <property type="evidence" value="ECO:0007669"/>
    <property type="project" value="UniProtKB-UniRule"/>
</dbReference>
<proteinExistence type="inferred from homology"/>
<dbReference type="PhylomeDB" id="A7TJ00"/>
<feature type="domain" description="DNA helicase Pif1-like DEAD-box helicase" evidence="15">
    <location>
        <begin position="240"/>
        <end position="428"/>
    </location>
</feature>
<dbReference type="InterPro" id="IPR028880">
    <property type="entry name" value="Rrm3"/>
</dbReference>
<dbReference type="InParanoid" id="A7TJ00"/>
<keyword evidence="4 13" id="KW-0378">Hydrolase</keyword>
<dbReference type="HAMAP" id="MF_03176">
    <property type="entry name" value="PIF1"/>
    <property type="match status" value="1"/>
</dbReference>
<feature type="domain" description="DNA helicase Pif1-like 2B" evidence="16">
    <location>
        <begin position="501"/>
        <end position="544"/>
    </location>
</feature>
<keyword evidence="13" id="KW-0158">Chromosome</keyword>
<dbReference type="AlphaFoldDB" id="A7TJ00"/>
<evidence type="ECO:0000256" key="14">
    <source>
        <dbReference type="SAM" id="MobiDB-lite"/>
    </source>
</evidence>
<feature type="compositionally biased region" description="Low complexity" evidence="14">
    <location>
        <begin position="173"/>
        <end position="195"/>
    </location>
</feature>
<comment type="function">
    <text evidence="13">5' to 3' DNA replicative helicase recruited to paused replisomes to promote fork progression throughout nonhistone protein-DNA complexes, naturally occurring impediments that are encountered in each S phase where replication forks pauses. Required for timely replication of the telomere and subtelomeric DNA and for wild-type levels of telomeric silencing. Involved in DNA repair during stalled replication fork, regulation of fragile sites expression and essential for genome stability. Plays also a role in mtDNA replication. Has G-quadruplex (G4) unwinding activity and can suppress G4-induced genome instability when PIF1 levels are low.</text>
</comment>
<accession>A7TJ00</accession>
<evidence type="ECO:0000256" key="1">
    <source>
        <dbReference type="ARBA" id="ARBA00004173"/>
    </source>
</evidence>
<keyword evidence="9" id="KW-0233">DNA recombination</keyword>
<dbReference type="GO" id="GO:0097046">
    <property type="term" value="P:replication fork progression beyond termination site"/>
    <property type="evidence" value="ECO:0007669"/>
    <property type="project" value="EnsemblFungi"/>
</dbReference>
<feature type="DNA-binding region" evidence="13">
    <location>
        <begin position="691"/>
        <end position="710"/>
    </location>
</feature>
<dbReference type="GO" id="GO:0005739">
    <property type="term" value="C:mitochondrion"/>
    <property type="evidence" value="ECO:0007669"/>
    <property type="project" value="UniProtKB-SubCell"/>
</dbReference>
<dbReference type="SUPFAM" id="SSF52540">
    <property type="entry name" value="P-loop containing nucleoside triphosphate hydrolases"/>
    <property type="match status" value="2"/>
</dbReference>
<dbReference type="HAMAP" id="MF_03177">
    <property type="entry name" value="RRM3"/>
    <property type="match status" value="1"/>
</dbReference>
<dbReference type="Pfam" id="PF21530">
    <property type="entry name" value="Pif1_2B_dom"/>
    <property type="match status" value="1"/>
</dbReference>
<gene>
    <name evidence="13" type="primary">RRM3</name>
    <name evidence="17" type="ORF">Kpol_1033p2</name>
</gene>
<dbReference type="GO" id="GO:0000781">
    <property type="term" value="C:chromosome, telomeric region"/>
    <property type="evidence" value="ECO:0007669"/>
    <property type="project" value="UniProtKB-SubCell"/>
</dbReference>
<dbReference type="FunCoup" id="A7TJ00">
    <property type="interactions" value="829"/>
</dbReference>
<dbReference type="GO" id="GO:0000723">
    <property type="term" value="P:telomere maintenance"/>
    <property type="evidence" value="ECO:0007669"/>
    <property type="project" value="InterPro"/>
</dbReference>
<dbReference type="GO" id="GO:0006281">
    <property type="term" value="P:DNA repair"/>
    <property type="evidence" value="ECO:0007669"/>
    <property type="project" value="UniProtKB-UniRule"/>
</dbReference>
<keyword evidence="10 13" id="KW-0234">DNA repair</keyword>
<evidence type="ECO:0000259" key="16">
    <source>
        <dbReference type="Pfam" id="PF21530"/>
    </source>
</evidence>
<comment type="catalytic activity">
    <reaction evidence="13">
        <text>ATP + H2O = ADP + phosphate + H(+)</text>
        <dbReference type="Rhea" id="RHEA:13065"/>
        <dbReference type="ChEBI" id="CHEBI:15377"/>
        <dbReference type="ChEBI" id="CHEBI:15378"/>
        <dbReference type="ChEBI" id="CHEBI:30616"/>
        <dbReference type="ChEBI" id="CHEBI:43474"/>
        <dbReference type="ChEBI" id="CHEBI:456216"/>
        <dbReference type="EC" id="5.6.2.3"/>
    </reaction>
</comment>
<dbReference type="CDD" id="cd18809">
    <property type="entry name" value="SF1_C_RecD"/>
    <property type="match status" value="1"/>
</dbReference>
<dbReference type="GO" id="GO:0051880">
    <property type="term" value="F:G-quadruplex DNA binding"/>
    <property type="evidence" value="ECO:0007669"/>
    <property type="project" value="UniProtKB-UniRule"/>
</dbReference>
<dbReference type="InterPro" id="IPR027417">
    <property type="entry name" value="P-loop_NTPase"/>
</dbReference>
<comment type="subcellular location">
    <subcellularLocation>
        <location evidence="1">Mitochondrion</location>
    </subcellularLocation>
    <subcellularLocation>
        <location evidence="13">Nucleus</location>
    </subcellularLocation>
    <subcellularLocation>
        <location evidence="13">Chromosome</location>
        <location evidence="13">Telomere</location>
    </subcellularLocation>
</comment>
<comment type="similarity">
    <text evidence="13">Belongs to the helicase family. PIF1 subfamily.</text>
</comment>
<evidence type="ECO:0000313" key="17">
    <source>
        <dbReference type="EMBL" id="EDO17699.1"/>
    </source>
</evidence>
<feature type="binding site" evidence="13">
    <location>
        <begin position="263"/>
        <end position="270"/>
    </location>
    <ligand>
        <name>ATP</name>
        <dbReference type="ChEBI" id="CHEBI:30616"/>
    </ligand>
</feature>
<evidence type="ECO:0000256" key="6">
    <source>
        <dbReference type="ARBA" id="ARBA00022840"/>
    </source>
</evidence>
<dbReference type="STRING" id="436907.A7TJ00"/>
<feature type="region of interest" description="Disordered" evidence="14">
    <location>
        <begin position="1"/>
        <end position="20"/>
    </location>
</feature>
<keyword evidence="5 13" id="KW-0347">Helicase</keyword>
<dbReference type="GO" id="GO:0016887">
    <property type="term" value="F:ATP hydrolysis activity"/>
    <property type="evidence" value="ECO:0007669"/>
    <property type="project" value="RHEA"/>
</dbReference>
<evidence type="ECO:0000259" key="15">
    <source>
        <dbReference type="Pfam" id="PF05970"/>
    </source>
</evidence>
<dbReference type="HOGENOM" id="CLU_001613_0_2_1"/>
<keyword evidence="12 13" id="KW-0539">Nucleus</keyword>
<dbReference type="Pfam" id="PF05970">
    <property type="entry name" value="PIF1"/>
    <property type="match status" value="1"/>
</dbReference>
<evidence type="ECO:0000256" key="9">
    <source>
        <dbReference type="ARBA" id="ARBA00023172"/>
    </source>
</evidence>
<dbReference type="GO" id="GO:0006310">
    <property type="term" value="P:DNA recombination"/>
    <property type="evidence" value="ECO:0007669"/>
    <property type="project" value="UniProtKB-KW"/>
</dbReference>
<dbReference type="CDD" id="cd18037">
    <property type="entry name" value="DEXSc_Pif1_like"/>
    <property type="match status" value="1"/>
</dbReference>
<dbReference type="InterPro" id="IPR049163">
    <property type="entry name" value="Pif1-like_2B_dom"/>
</dbReference>
<evidence type="ECO:0000313" key="18">
    <source>
        <dbReference type="Proteomes" id="UP000000267"/>
    </source>
</evidence>
<keyword evidence="8" id="KW-0496">Mitochondrion</keyword>
<evidence type="ECO:0000256" key="13">
    <source>
        <dbReference type="HAMAP-Rule" id="MF_03177"/>
    </source>
</evidence>
<keyword evidence="3 13" id="KW-0227">DNA damage</keyword>
<feature type="compositionally biased region" description="Polar residues" evidence="14">
    <location>
        <begin position="7"/>
        <end position="20"/>
    </location>
</feature>
<dbReference type="GO" id="GO:0019237">
    <property type="term" value="F:centromeric DNA binding"/>
    <property type="evidence" value="ECO:0007669"/>
    <property type="project" value="EnsemblFungi"/>
</dbReference>